<sequence length="113" mass="12544">MRSVGLSPIEAELQDMINKVDAGGGDIMNFAVFLNLMAERTKDINSDGVLKVAFRVFDKDQNGFISAAELRHVMTILGEKPTDEEVDEMIREADVDGDGQISYEEFVLVMMAK</sequence>
<dbReference type="Gramene" id="Jr07_32790_p1">
    <property type="protein sequence ID" value="cds.Jr07_32790_p1"/>
    <property type="gene ID" value="Jr07_32790"/>
</dbReference>
<name>A0A834CVG6_JUGRE</name>
<keyword evidence="2" id="KW-0479">Metal-binding</keyword>
<reference evidence="6" key="1">
    <citation type="submission" date="2015-10" db="EMBL/GenBank/DDBJ databases">
        <authorList>
            <person name="Martinez-Garcia P.J."/>
            <person name="Crepeau M.W."/>
            <person name="Puiu D."/>
            <person name="Gonzalez-Ibeas D."/>
            <person name="Whalen J."/>
            <person name="Stevens K."/>
            <person name="Paul R."/>
            <person name="Butterfield T."/>
            <person name="Britton M."/>
            <person name="Reagan R."/>
            <person name="Chakraborty S."/>
            <person name="Walawage S.L."/>
            <person name="Vasquez-Gross H.A."/>
            <person name="Cardeno C."/>
            <person name="Famula R."/>
            <person name="Pratt K."/>
            <person name="Kuruganti S."/>
            <person name="Aradhya M.K."/>
            <person name="Leslie C.A."/>
            <person name="Dandekar A.M."/>
            <person name="Salzberg S.L."/>
            <person name="Wegrzyn J.L."/>
            <person name="Langley C.H."/>
            <person name="Neale D.B."/>
        </authorList>
    </citation>
    <scope>NUCLEOTIDE SEQUENCE</scope>
    <source>
        <tissue evidence="6">Leaves</tissue>
    </source>
</reference>
<proteinExistence type="inferred from homology"/>
<organism evidence="6 7">
    <name type="scientific">Juglans regia</name>
    <name type="common">English walnut</name>
    <dbReference type="NCBI Taxonomy" id="51240"/>
    <lineage>
        <taxon>Eukaryota</taxon>
        <taxon>Viridiplantae</taxon>
        <taxon>Streptophyta</taxon>
        <taxon>Embryophyta</taxon>
        <taxon>Tracheophyta</taxon>
        <taxon>Spermatophyta</taxon>
        <taxon>Magnoliopsida</taxon>
        <taxon>eudicotyledons</taxon>
        <taxon>Gunneridae</taxon>
        <taxon>Pentapetalae</taxon>
        <taxon>rosids</taxon>
        <taxon>fabids</taxon>
        <taxon>Fagales</taxon>
        <taxon>Juglandaceae</taxon>
        <taxon>Juglans</taxon>
    </lineage>
</organism>
<keyword evidence="4" id="KW-0106">Calcium</keyword>
<evidence type="ECO:0000256" key="2">
    <source>
        <dbReference type="ARBA" id="ARBA00022723"/>
    </source>
</evidence>
<reference evidence="6" key="2">
    <citation type="submission" date="2020-03" db="EMBL/GenBank/DDBJ databases">
        <title>Walnut 2.0.</title>
        <authorList>
            <person name="Marrano A."/>
            <person name="Britton M."/>
            <person name="Zimin A.V."/>
            <person name="Zaini P.A."/>
            <person name="Workman R."/>
            <person name="Puiu D."/>
            <person name="Bianco L."/>
            <person name="Allen B.J."/>
            <person name="Troggio M."/>
            <person name="Leslie C.A."/>
            <person name="Timp W."/>
            <person name="Dendekar A."/>
            <person name="Salzberg S.L."/>
            <person name="Neale D.B."/>
        </authorList>
    </citation>
    <scope>NUCLEOTIDE SEQUENCE</scope>
    <source>
        <tissue evidence="6">Leaves</tissue>
    </source>
</reference>
<dbReference type="FunFam" id="1.10.238.10:FF:000003">
    <property type="entry name" value="Calmodulin A"/>
    <property type="match status" value="1"/>
</dbReference>
<dbReference type="SMART" id="SM00054">
    <property type="entry name" value="EFh"/>
    <property type="match status" value="3"/>
</dbReference>
<evidence type="ECO:0000313" key="6">
    <source>
        <dbReference type="EMBL" id="KAF5466910.1"/>
    </source>
</evidence>
<dbReference type="PROSITE" id="PS00018">
    <property type="entry name" value="EF_HAND_1"/>
    <property type="match status" value="2"/>
</dbReference>
<dbReference type="GO" id="GO:0005509">
    <property type="term" value="F:calcium ion binding"/>
    <property type="evidence" value="ECO:0007669"/>
    <property type="project" value="InterPro"/>
</dbReference>
<dbReference type="InterPro" id="IPR011992">
    <property type="entry name" value="EF-hand-dom_pair"/>
</dbReference>
<dbReference type="InterPro" id="IPR002048">
    <property type="entry name" value="EF_hand_dom"/>
</dbReference>
<dbReference type="AlphaFoldDB" id="A0A834CVG6"/>
<evidence type="ECO:0000256" key="3">
    <source>
        <dbReference type="ARBA" id="ARBA00022737"/>
    </source>
</evidence>
<dbReference type="CDD" id="cd00051">
    <property type="entry name" value="EFh"/>
    <property type="match status" value="1"/>
</dbReference>
<dbReference type="InterPro" id="IPR018247">
    <property type="entry name" value="EF_Hand_1_Ca_BS"/>
</dbReference>
<dbReference type="EMBL" id="LIHL02000007">
    <property type="protein sequence ID" value="KAF5466910.1"/>
    <property type="molecule type" value="Genomic_DNA"/>
</dbReference>
<evidence type="ECO:0000259" key="5">
    <source>
        <dbReference type="PROSITE" id="PS50222"/>
    </source>
</evidence>
<dbReference type="PROSITE" id="PS50222">
    <property type="entry name" value="EF_HAND_2"/>
    <property type="match status" value="2"/>
</dbReference>
<dbReference type="InterPro" id="IPR050230">
    <property type="entry name" value="CALM/Myosin/TropC-like"/>
</dbReference>
<evidence type="ECO:0000256" key="1">
    <source>
        <dbReference type="ARBA" id="ARBA00009763"/>
    </source>
</evidence>
<dbReference type="SUPFAM" id="SSF47473">
    <property type="entry name" value="EF-hand"/>
    <property type="match status" value="1"/>
</dbReference>
<accession>A0A834CVG6</accession>
<dbReference type="Gene3D" id="1.10.238.10">
    <property type="entry name" value="EF-hand"/>
    <property type="match status" value="3"/>
</dbReference>
<evidence type="ECO:0000256" key="4">
    <source>
        <dbReference type="ARBA" id="ARBA00022837"/>
    </source>
</evidence>
<dbReference type="PANTHER" id="PTHR23048:SF53">
    <property type="entry name" value="CALMODULIN"/>
    <property type="match status" value="1"/>
</dbReference>
<dbReference type="Proteomes" id="UP000619265">
    <property type="component" value="Unassembled WGS sequence"/>
</dbReference>
<comment type="similarity">
    <text evidence="1">Belongs to the calmodulin family.</text>
</comment>
<dbReference type="Pfam" id="PF13499">
    <property type="entry name" value="EF-hand_7"/>
    <property type="match status" value="1"/>
</dbReference>
<feature type="domain" description="EF-hand" evidence="5">
    <location>
        <begin position="45"/>
        <end position="80"/>
    </location>
</feature>
<keyword evidence="3" id="KW-0677">Repeat</keyword>
<comment type="caution">
    <text evidence="6">The sequence shown here is derived from an EMBL/GenBank/DDBJ whole genome shotgun (WGS) entry which is preliminary data.</text>
</comment>
<protein>
    <recommendedName>
        <fullName evidence="5">EF-hand domain-containing protein</fullName>
    </recommendedName>
</protein>
<feature type="domain" description="EF-hand" evidence="5">
    <location>
        <begin position="81"/>
        <end position="113"/>
    </location>
</feature>
<dbReference type="PANTHER" id="PTHR23048">
    <property type="entry name" value="MYOSIN LIGHT CHAIN 1, 3"/>
    <property type="match status" value="1"/>
</dbReference>
<evidence type="ECO:0000313" key="7">
    <source>
        <dbReference type="Proteomes" id="UP000619265"/>
    </source>
</evidence>
<gene>
    <name evidence="6" type="ORF">F2P56_016792</name>
</gene>